<dbReference type="PANTHER" id="PTHR15492:SF1">
    <property type="entry name" value="CYCLIN-D1-BINDING PROTEIN 1"/>
    <property type="match status" value="1"/>
</dbReference>
<comment type="caution">
    <text evidence="2">The sequence shown here is derived from an EMBL/GenBank/DDBJ whole genome shotgun (WGS) entry which is preliminary data.</text>
</comment>
<feature type="compositionally biased region" description="Low complexity" evidence="1">
    <location>
        <begin position="34"/>
        <end position="46"/>
    </location>
</feature>
<dbReference type="Gene3D" id="1.20.1410.10">
    <property type="entry name" value="I/LWEQ domain"/>
    <property type="match status" value="1"/>
</dbReference>
<dbReference type="AlphaFoldDB" id="A0A0G2HBP4"/>
<proteinExistence type="predicted"/>
<name>A0A0G2HBP4_9PEZI</name>
<gene>
    <name evidence="2" type="ORF">UCDDS831_g01829</name>
</gene>
<reference evidence="2 3" key="2">
    <citation type="submission" date="2015-05" db="EMBL/GenBank/DDBJ databases">
        <title>Distinctive expansion of gene families associated with plant cell wall degradation and secondary metabolism in the genomes of grapevine trunk pathogens.</title>
        <authorList>
            <person name="Lawrence D.P."/>
            <person name="Travadon R."/>
            <person name="Rolshausen P.E."/>
            <person name="Baumgartner K."/>
        </authorList>
    </citation>
    <scope>NUCLEOTIDE SEQUENCE [LARGE SCALE GENOMIC DNA]</scope>
    <source>
        <strain evidence="2">DS831</strain>
    </source>
</reference>
<evidence type="ECO:0000313" key="2">
    <source>
        <dbReference type="EMBL" id="KKY25980.1"/>
    </source>
</evidence>
<protein>
    <submittedName>
        <fullName evidence="2">Putative conserved fungal protein</fullName>
    </submittedName>
</protein>
<evidence type="ECO:0000256" key="1">
    <source>
        <dbReference type="SAM" id="MobiDB-lite"/>
    </source>
</evidence>
<feature type="region of interest" description="Disordered" evidence="1">
    <location>
        <begin position="112"/>
        <end position="161"/>
    </location>
</feature>
<feature type="compositionally biased region" description="Acidic residues" evidence="1">
    <location>
        <begin position="131"/>
        <end position="155"/>
    </location>
</feature>
<evidence type="ECO:0000313" key="3">
    <source>
        <dbReference type="Proteomes" id="UP000034182"/>
    </source>
</evidence>
<dbReference type="EMBL" id="LAQI01000034">
    <property type="protein sequence ID" value="KKY25980.1"/>
    <property type="molecule type" value="Genomic_DNA"/>
</dbReference>
<dbReference type="PANTHER" id="PTHR15492">
    <property type="entry name" value="CYCLIN D1-BINDING PROTEIN 1"/>
    <property type="match status" value="1"/>
</dbReference>
<organism evidence="2 3">
    <name type="scientific">Diplodia seriata</name>
    <dbReference type="NCBI Taxonomy" id="420778"/>
    <lineage>
        <taxon>Eukaryota</taxon>
        <taxon>Fungi</taxon>
        <taxon>Dikarya</taxon>
        <taxon>Ascomycota</taxon>
        <taxon>Pezizomycotina</taxon>
        <taxon>Dothideomycetes</taxon>
        <taxon>Dothideomycetes incertae sedis</taxon>
        <taxon>Botryosphaeriales</taxon>
        <taxon>Botryosphaeriaceae</taxon>
        <taxon>Diplodia</taxon>
    </lineage>
</organism>
<sequence length="282" mass="30041">MPPKPASTPADLTALIDLTTSTSALLTQFHTTLAPSPTTSSAANPNADPPDTTTIPNPLALLADTAKLLKAHTTKLSLLLLTPPFTATAITKVLREMGASVMPAMMGGAEAVAQGQQRGKFPRPVLKEWGEDGGEDEDDGDADSGDEDDDDDLFGTEERLGRGNDELRAQLDAALKKVKTIAVLYQALVKRRLKTYPAAGAGGQDASVETLDELLEILRAIPDSVDEMASAYYDLDGDEANKVFAKIAADAVRASELVKRSWDGKDDEFTAWAARFRDAINA</sequence>
<feature type="region of interest" description="Disordered" evidence="1">
    <location>
        <begin position="34"/>
        <end position="56"/>
    </location>
</feature>
<dbReference type="InterPro" id="IPR026907">
    <property type="entry name" value="GCIP-like"/>
</dbReference>
<reference evidence="2 3" key="1">
    <citation type="submission" date="2015-03" db="EMBL/GenBank/DDBJ databases">
        <authorList>
            <person name="Morales-Cruz A."/>
            <person name="Amrine K.C."/>
            <person name="Cantu D."/>
        </authorList>
    </citation>
    <scope>NUCLEOTIDE SEQUENCE [LARGE SCALE GENOMIC DNA]</scope>
    <source>
        <strain evidence="2">DS831</strain>
    </source>
</reference>
<accession>A0A0G2HBP4</accession>
<dbReference type="GO" id="GO:0005634">
    <property type="term" value="C:nucleus"/>
    <property type="evidence" value="ECO:0007669"/>
    <property type="project" value="TreeGrafter"/>
</dbReference>
<dbReference type="Proteomes" id="UP000034182">
    <property type="component" value="Unassembled WGS sequence"/>
</dbReference>